<keyword evidence="2" id="KW-0489">Methyltransferase</keyword>
<evidence type="ECO:0000313" key="3">
    <source>
        <dbReference type="Proteomes" id="UP000185192"/>
    </source>
</evidence>
<dbReference type="Proteomes" id="UP000185192">
    <property type="component" value="Unassembled WGS sequence"/>
</dbReference>
<dbReference type="EMBL" id="FSQW01000002">
    <property type="protein sequence ID" value="SIO17661.1"/>
    <property type="molecule type" value="Genomic_DNA"/>
</dbReference>
<evidence type="ECO:0000259" key="1">
    <source>
        <dbReference type="Pfam" id="PF05050"/>
    </source>
</evidence>
<dbReference type="PANTHER" id="PTHR34203:SF15">
    <property type="entry name" value="SLL1173 PROTEIN"/>
    <property type="match status" value="1"/>
</dbReference>
<name>A0A1N6HCV1_9SPHN</name>
<reference evidence="3" key="1">
    <citation type="submission" date="2016-11" db="EMBL/GenBank/DDBJ databases">
        <authorList>
            <person name="Varghese N."/>
            <person name="Submissions S."/>
        </authorList>
    </citation>
    <scope>NUCLEOTIDE SEQUENCE [LARGE SCALE GENOMIC DNA]</scope>
    <source>
        <strain evidence="3">DSM 22363</strain>
    </source>
</reference>
<dbReference type="Pfam" id="PF05050">
    <property type="entry name" value="Methyltransf_21"/>
    <property type="match status" value="1"/>
</dbReference>
<sequence>MPALQHRAAHFILKNLGMFNRSYTEEAFGRRFVIPIINGRKTYVSEPWMAQMIAHLFRQKPGAFMDVGVNLGQTMLKVAAADPEREYLGFEPNPACADYAQTLITANNFPYAVVPAGLSVHTDILQLQIYRNEDTDPSASLVEGFREGAIATKPVVTVGLDDLPEGLLPKQVAIVKIDVEGGEAYVIEGIRSLLAEQRPHVLVEILPAYNADNSPRLEQQKKIEACLTDANYVMFRIRRHSDETLSTIERISEIGIHGDLALADYLMVPAEEADRVEASFS</sequence>
<keyword evidence="2" id="KW-0808">Transferase</keyword>
<gene>
    <name evidence="2" type="ORF">SAMN02745824_3235</name>
</gene>
<dbReference type="OrthoDB" id="9814604at2"/>
<feature type="domain" description="Methyltransferase FkbM" evidence="1">
    <location>
        <begin position="66"/>
        <end position="233"/>
    </location>
</feature>
<keyword evidence="3" id="KW-1185">Reference proteome</keyword>
<proteinExistence type="predicted"/>
<dbReference type="InterPro" id="IPR029063">
    <property type="entry name" value="SAM-dependent_MTases_sf"/>
</dbReference>
<dbReference type="AlphaFoldDB" id="A0A1N6HCV1"/>
<dbReference type="GO" id="GO:0032259">
    <property type="term" value="P:methylation"/>
    <property type="evidence" value="ECO:0007669"/>
    <property type="project" value="UniProtKB-KW"/>
</dbReference>
<dbReference type="SUPFAM" id="SSF53335">
    <property type="entry name" value="S-adenosyl-L-methionine-dependent methyltransferases"/>
    <property type="match status" value="1"/>
</dbReference>
<dbReference type="InterPro" id="IPR052514">
    <property type="entry name" value="SAM-dependent_MTase"/>
</dbReference>
<accession>A0A1N6HCV1</accession>
<dbReference type="RefSeq" id="WP_074206132.1">
    <property type="nucleotide sequence ID" value="NZ_FSQW01000002.1"/>
</dbReference>
<dbReference type="Gene3D" id="3.40.50.150">
    <property type="entry name" value="Vaccinia Virus protein VP39"/>
    <property type="match status" value="1"/>
</dbReference>
<dbReference type="InterPro" id="IPR006342">
    <property type="entry name" value="FkbM_mtfrase"/>
</dbReference>
<evidence type="ECO:0000313" key="2">
    <source>
        <dbReference type="EMBL" id="SIO17661.1"/>
    </source>
</evidence>
<dbReference type="NCBIfam" id="TIGR01444">
    <property type="entry name" value="fkbM_fam"/>
    <property type="match status" value="1"/>
</dbReference>
<protein>
    <submittedName>
        <fullName evidence="2">Methyltransferase, FkbM family</fullName>
    </submittedName>
</protein>
<dbReference type="GO" id="GO:0008168">
    <property type="term" value="F:methyltransferase activity"/>
    <property type="evidence" value="ECO:0007669"/>
    <property type="project" value="UniProtKB-KW"/>
</dbReference>
<organism evidence="2 3">
    <name type="scientific">Parasphingorhabdus marina DSM 22363</name>
    <dbReference type="NCBI Taxonomy" id="1123272"/>
    <lineage>
        <taxon>Bacteria</taxon>
        <taxon>Pseudomonadati</taxon>
        <taxon>Pseudomonadota</taxon>
        <taxon>Alphaproteobacteria</taxon>
        <taxon>Sphingomonadales</taxon>
        <taxon>Sphingomonadaceae</taxon>
        <taxon>Parasphingorhabdus</taxon>
    </lineage>
</organism>
<dbReference type="PANTHER" id="PTHR34203">
    <property type="entry name" value="METHYLTRANSFERASE, FKBM FAMILY PROTEIN"/>
    <property type="match status" value="1"/>
</dbReference>